<accession>O92515</accession>
<keyword evidence="2" id="KW-1185">Reference proteome</keyword>
<dbReference type="RefSeq" id="NP_612610.1">
    <property type="nucleotide sequence ID" value="NC_003511.1"/>
</dbReference>
<evidence type="ECO:0000313" key="1">
    <source>
        <dbReference type="EMBL" id="CAA11461.1"/>
    </source>
</evidence>
<name>O92515_9VIRU</name>
<sequence>MCSRANLAFSGLPALIATSPALVITANIDKDLSSHGRNEIVPNDYLSVARAEGQPLIAMRAGGEEITIINADSDSPTLIRTETLSKRPSSVGVEYGSFSRERIISLSKELTVEGEPSPISHKDNTRTVANLAMSAVAIAASVDAARRVRQNKLLNCKILTCNSLSV</sequence>
<organism evidence="1 2">
    <name type="scientific">Beet virus Q</name>
    <dbReference type="NCBI Taxonomy" id="71972"/>
    <lineage>
        <taxon>Viruses</taxon>
        <taxon>Riboviria</taxon>
        <taxon>Orthornavirae</taxon>
        <taxon>Kitrinoviricota</taxon>
        <taxon>Alsuviricetes</taxon>
        <taxon>Martellivirales</taxon>
        <taxon>Virgaviridae</taxon>
        <taxon>Pomovirus</taxon>
        <taxon>Pomovirus betae</taxon>
    </lineage>
</organism>
<evidence type="ECO:0000313" key="2">
    <source>
        <dbReference type="Proteomes" id="UP000201633"/>
    </source>
</evidence>
<proteinExistence type="predicted"/>
<dbReference type="GeneID" id="995296"/>
<dbReference type="KEGG" id="vg:995296"/>
<dbReference type="Proteomes" id="UP000201633">
    <property type="component" value="Genome"/>
</dbReference>
<dbReference type="EMBL" id="AJ223597">
    <property type="protein sequence ID" value="CAA11461.1"/>
    <property type="molecule type" value="Genomic_RNA"/>
</dbReference>
<protein>
    <submittedName>
        <fullName evidence="1">18K protein</fullName>
    </submittedName>
</protein>
<reference evidence="1 2" key="1">
    <citation type="journal article" date="1998" name="J. Gen. Virol.">
        <title>Genome properties of beet virus Q, a new furo-like virus from sugarbeet, determined from unpurified virus.</title>
        <authorList>
            <person name="Koenig R."/>
            <person name="Pleij C."/>
            <person name="Beier C."/>
            <person name="Commandeur U."/>
        </authorList>
    </citation>
    <scope>NUCLEOTIDE SEQUENCE [LARGE SCALE GENOMIC DNA]</scope>
</reference>